<evidence type="ECO:0000313" key="2">
    <source>
        <dbReference type="Proteomes" id="UP001232343"/>
    </source>
</evidence>
<accession>A0ABU0D5F9</accession>
<dbReference type="RefSeq" id="WP_280518722.1">
    <property type="nucleotide sequence ID" value="NZ_JALIRM010000017.1"/>
</dbReference>
<dbReference type="EMBL" id="JAUSUO010000006">
    <property type="protein sequence ID" value="MDQ0343630.1"/>
    <property type="molecule type" value="Genomic_DNA"/>
</dbReference>
<evidence type="ECO:0000313" key="1">
    <source>
        <dbReference type="EMBL" id="MDQ0343630.1"/>
    </source>
</evidence>
<sequence>MAVSISSWLGSSLLGSVGDTKNVSETSRLGHFHLAFCTHT</sequence>
<protein>
    <submittedName>
        <fullName evidence="1">Uncharacterized protein</fullName>
    </submittedName>
</protein>
<gene>
    <name evidence="1" type="ORF">J2S14_002465</name>
</gene>
<comment type="caution">
    <text evidence="1">The sequence shown here is derived from an EMBL/GenBank/DDBJ whole genome shotgun (WGS) entry which is preliminary data.</text>
</comment>
<reference evidence="1 2" key="1">
    <citation type="submission" date="2023-07" db="EMBL/GenBank/DDBJ databases">
        <title>Genomic Encyclopedia of Type Strains, Phase IV (KMG-IV): sequencing the most valuable type-strain genomes for metagenomic binning, comparative biology and taxonomic classification.</title>
        <authorList>
            <person name="Goeker M."/>
        </authorList>
    </citation>
    <scope>NUCLEOTIDE SEQUENCE [LARGE SCALE GENOMIC DNA]</scope>
    <source>
        <strain evidence="1 2">DSM 27848</strain>
    </source>
</reference>
<dbReference type="Proteomes" id="UP001232343">
    <property type="component" value="Unassembled WGS sequence"/>
</dbReference>
<keyword evidence="2" id="KW-1185">Reference proteome</keyword>
<organism evidence="1 2">
    <name type="scientific">Lederbergia wuyishanensis</name>
    <dbReference type="NCBI Taxonomy" id="1347903"/>
    <lineage>
        <taxon>Bacteria</taxon>
        <taxon>Bacillati</taxon>
        <taxon>Bacillota</taxon>
        <taxon>Bacilli</taxon>
        <taxon>Bacillales</taxon>
        <taxon>Bacillaceae</taxon>
        <taxon>Lederbergia</taxon>
    </lineage>
</organism>
<proteinExistence type="predicted"/>
<name>A0ABU0D5F9_9BACI</name>